<reference evidence="10" key="1">
    <citation type="submission" date="2020-09" db="EMBL/GenBank/DDBJ databases">
        <title>A novel bacterium of genus Mangrovicoccus, isolated from South China Sea.</title>
        <authorList>
            <person name="Huang H."/>
            <person name="Mo K."/>
            <person name="Hu Y."/>
        </authorList>
    </citation>
    <scope>NUCLEOTIDE SEQUENCE</scope>
    <source>
        <strain evidence="10">HB182678</strain>
    </source>
</reference>
<evidence type="ECO:0000256" key="7">
    <source>
        <dbReference type="PROSITE-ProRule" id="PRU01091"/>
    </source>
</evidence>
<dbReference type="PANTHER" id="PTHR48111">
    <property type="entry name" value="REGULATOR OF RPOS"/>
    <property type="match status" value="1"/>
</dbReference>
<dbReference type="GO" id="GO:0005829">
    <property type="term" value="C:cytosol"/>
    <property type="evidence" value="ECO:0007669"/>
    <property type="project" value="TreeGrafter"/>
</dbReference>
<keyword evidence="3" id="KW-0805">Transcription regulation</keyword>
<dbReference type="CDD" id="cd00383">
    <property type="entry name" value="trans_reg_C"/>
    <property type="match status" value="1"/>
</dbReference>
<dbReference type="InterPro" id="IPR036388">
    <property type="entry name" value="WH-like_DNA-bd_sf"/>
</dbReference>
<dbReference type="SMART" id="SM00448">
    <property type="entry name" value="REC"/>
    <property type="match status" value="1"/>
</dbReference>
<feature type="domain" description="OmpR/PhoB-type" evidence="9">
    <location>
        <begin position="130"/>
        <end position="230"/>
    </location>
</feature>
<dbReference type="PROSITE" id="PS50110">
    <property type="entry name" value="RESPONSE_REGULATORY"/>
    <property type="match status" value="1"/>
</dbReference>
<dbReference type="SUPFAM" id="SSF46894">
    <property type="entry name" value="C-terminal effector domain of the bipartite response regulators"/>
    <property type="match status" value="1"/>
</dbReference>
<dbReference type="SMART" id="SM00862">
    <property type="entry name" value="Trans_reg_C"/>
    <property type="match status" value="1"/>
</dbReference>
<dbReference type="RefSeq" id="WP_193181635.1">
    <property type="nucleotide sequence ID" value="NZ_JACVXA010000019.1"/>
</dbReference>
<evidence type="ECO:0000259" key="9">
    <source>
        <dbReference type="PROSITE" id="PS51755"/>
    </source>
</evidence>
<evidence type="ECO:0000256" key="5">
    <source>
        <dbReference type="ARBA" id="ARBA00023163"/>
    </source>
</evidence>
<proteinExistence type="predicted"/>
<keyword evidence="2" id="KW-0902">Two-component regulatory system</keyword>
<dbReference type="PROSITE" id="PS51755">
    <property type="entry name" value="OMPR_PHOB"/>
    <property type="match status" value="1"/>
</dbReference>
<dbReference type="Gene3D" id="6.10.250.690">
    <property type="match status" value="1"/>
</dbReference>
<evidence type="ECO:0000256" key="1">
    <source>
        <dbReference type="ARBA" id="ARBA00022553"/>
    </source>
</evidence>
<dbReference type="InterPro" id="IPR011006">
    <property type="entry name" value="CheY-like_superfamily"/>
</dbReference>
<dbReference type="Gene3D" id="3.40.50.2300">
    <property type="match status" value="1"/>
</dbReference>
<evidence type="ECO:0000256" key="3">
    <source>
        <dbReference type="ARBA" id="ARBA00023015"/>
    </source>
</evidence>
<dbReference type="SUPFAM" id="SSF52172">
    <property type="entry name" value="CheY-like"/>
    <property type="match status" value="1"/>
</dbReference>
<evidence type="ECO:0000313" key="10">
    <source>
        <dbReference type="EMBL" id="MBE3638217.1"/>
    </source>
</evidence>
<keyword evidence="4 7" id="KW-0238">DNA-binding</keyword>
<dbReference type="InterPro" id="IPR016032">
    <property type="entry name" value="Sig_transdc_resp-reg_C-effctor"/>
</dbReference>
<dbReference type="GO" id="GO:0000976">
    <property type="term" value="F:transcription cis-regulatory region binding"/>
    <property type="evidence" value="ECO:0007669"/>
    <property type="project" value="TreeGrafter"/>
</dbReference>
<dbReference type="GO" id="GO:0032993">
    <property type="term" value="C:protein-DNA complex"/>
    <property type="evidence" value="ECO:0007669"/>
    <property type="project" value="TreeGrafter"/>
</dbReference>
<feature type="DNA-binding region" description="OmpR/PhoB-type" evidence="7">
    <location>
        <begin position="130"/>
        <end position="230"/>
    </location>
</feature>
<dbReference type="InterPro" id="IPR001789">
    <property type="entry name" value="Sig_transdc_resp-reg_receiver"/>
</dbReference>
<evidence type="ECO:0000259" key="8">
    <source>
        <dbReference type="PROSITE" id="PS50110"/>
    </source>
</evidence>
<keyword evidence="11" id="KW-1185">Reference proteome</keyword>
<accession>A0A8J7CWV3</accession>
<dbReference type="InterPro" id="IPR001867">
    <property type="entry name" value="OmpR/PhoB-type_DNA-bd"/>
</dbReference>
<dbReference type="Proteomes" id="UP000609121">
    <property type="component" value="Unassembled WGS sequence"/>
</dbReference>
<keyword evidence="5" id="KW-0804">Transcription</keyword>
<keyword evidence="1 6" id="KW-0597">Phosphoprotein</keyword>
<dbReference type="AlphaFoldDB" id="A0A8J7CWV3"/>
<evidence type="ECO:0000313" key="11">
    <source>
        <dbReference type="Proteomes" id="UP000609121"/>
    </source>
</evidence>
<evidence type="ECO:0000256" key="4">
    <source>
        <dbReference type="ARBA" id="ARBA00023125"/>
    </source>
</evidence>
<gene>
    <name evidence="10" type="ORF">ICN82_08405</name>
</gene>
<dbReference type="Pfam" id="PF00072">
    <property type="entry name" value="Response_reg"/>
    <property type="match status" value="1"/>
</dbReference>
<feature type="domain" description="Response regulatory" evidence="8">
    <location>
        <begin position="4"/>
        <end position="117"/>
    </location>
</feature>
<dbReference type="Gene3D" id="1.10.10.10">
    <property type="entry name" value="Winged helix-like DNA-binding domain superfamily/Winged helix DNA-binding domain"/>
    <property type="match status" value="1"/>
</dbReference>
<dbReference type="InterPro" id="IPR039420">
    <property type="entry name" value="WalR-like"/>
</dbReference>
<dbReference type="GO" id="GO:0000156">
    <property type="term" value="F:phosphorelay response regulator activity"/>
    <property type="evidence" value="ECO:0007669"/>
    <property type="project" value="TreeGrafter"/>
</dbReference>
<feature type="modified residue" description="4-aspartylphosphate" evidence="6">
    <location>
        <position position="53"/>
    </location>
</feature>
<protein>
    <submittedName>
        <fullName evidence="10">Response regulator transcription factor</fullName>
    </submittedName>
</protein>
<dbReference type="EMBL" id="JACVXA010000019">
    <property type="protein sequence ID" value="MBE3638217.1"/>
    <property type="molecule type" value="Genomic_DNA"/>
</dbReference>
<comment type="caution">
    <text evidence="10">The sequence shown here is derived from an EMBL/GenBank/DDBJ whole genome shotgun (WGS) entry which is preliminary data.</text>
</comment>
<organism evidence="10 11">
    <name type="scientific">Mangrovicoccus algicola</name>
    <dbReference type="NCBI Taxonomy" id="2771008"/>
    <lineage>
        <taxon>Bacteria</taxon>
        <taxon>Pseudomonadati</taxon>
        <taxon>Pseudomonadota</taxon>
        <taxon>Alphaproteobacteria</taxon>
        <taxon>Rhodobacterales</taxon>
        <taxon>Paracoccaceae</taxon>
        <taxon>Mangrovicoccus</taxon>
    </lineage>
</organism>
<dbReference type="GO" id="GO:0006355">
    <property type="term" value="P:regulation of DNA-templated transcription"/>
    <property type="evidence" value="ECO:0007669"/>
    <property type="project" value="InterPro"/>
</dbReference>
<sequence length="244" mass="26610">MARLVFLLEDDADVAAVLRRALEDHGFEVERFARRADIVARLGRVRPDICLIDLGLPDGDGLSVVGHLLRDLAIPAIIVSGRGDVTDRVVGLELGADDYLVKPVEPRELVARVRSLLRRAAGAPMPEMARQVARFDGWSADFGACTLTDPRGGCVSLSAAEASLLRAFVTAAGRVLSRRFLLDIEGPSDLETFDRAMDVRISRLRRKLGDDPRKPRAIKTVYGAGYVFTPRVDWAQGPARGEPG</sequence>
<dbReference type="PANTHER" id="PTHR48111:SF4">
    <property type="entry name" value="DNA-BINDING DUAL TRANSCRIPTIONAL REGULATOR OMPR"/>
    <property type="match status" value="1"/>
</dbReference>
<name>A0A8J7CWV3_9RHOB</name>
<dbReference type="Pfam" id="PF00486">
    <property type="entry name" value="Trans_reg_C"/>
    <property type="match status" value="1"/>
</dbReference>
<evidence type="ECO:0000256" key="6">
    <source>
        <dbReference type="PROSITE-ProRule" id="PRU00169"/>
    </source>
</evidence>
<evidence type="ECO:0000256" key="2">
    <source>
        <dbReference type="ARBA" id="ARBA00023012"/>
    </source>
</evidence>